<dbReference type="Proteomes" id="UP000195557">
    <property type="component" value="Unassembled WGS sequence"/>
</dbReference>
<dbReference type="EMBL" id="CAID01000016">
    <property type="protein sequence ID" value="CEG00299.1"/>
    <property type="molecule type" value="Genomic_DNA"/>
</dbReference>
<dbReference type="OrthoDB" id="10574540at2759"/>
<dbReference type="AlphaFoldDB" id="A0A096P8K5"/>
<dbReference type="SUPFAM" id="SSF46934">
    <property type="entry name" value="UBA-like"/>
    <property type="match status" value="1"/>
</dbReference>
<accession>A0A454XTS7</accession>
<protein>
    <submittedName>
        <fullName evidence="3">UBA-like</fullName>
    </submittedName>
</protein>
<keyword evidence="5" id="KW-1185">Reference proteome</keyword>
<feature type="coiled-coil region" evidence="1">
    <location>
        <begin position="138"/>
        <end position="205"/>
    </location>
</feature>
<name>A0A096P8K5_OSTTA</name>
<evidence type="ECO:0000313" key="5">
    <source>
        <dbReference type="Proteomes" id="UP000009170"/>
    </source>
</evidence>
<reference evidence="3" key="2">
    <citation type="journal article" date="2014" name="BMC Genomics">
        <title>An improved genome of the model marine alga Ostreococcus tauri unfolds by assessing Illumina de novo assemblies.</title>
        <authorList>
            <person name="Blanc-Mathieu R."/>
            <person name="Verhelst B."/>
            <person name="Derelle E."/>
            <person name="Rombauts S."/>
            <person name="Bouget F.Y."/>
            <person name="Carre I."/>
            <person name="Chateau A."/>
            <person name="Eyre-Walker A."/>
            <person name="Grimsley N."/>
            <person name="Moreau H."/>
            <person name="Piegu B."/>
            <person name="Rivals E."/>
            <person name="Schackwitz W."/>
            <person name="Van de Peer Y."/>
            <person name="Piganeau G."/>
        </authorList>
    </citation>
    <scope>NUCLEOTIDE SEQUENCE</scope>
    <source>
        <strain evidence="3">RCC4221</strain>
    </source>
</reference>
<accession>A0A1Y5I831</accession>
<evidence type="ECO:0000256" key="1">
    <source>
        <dbReference type="SAM" id="Coils"/>
    </source>
</evidence>
<feature type="coiled-coil region" evidence="1">
    <location>
        <begin position="280"/>
        <end position="325"/>
    </location>
</feature>
<evidence type="ECO:0000256" key="2">
    <source>
        <dbReference type="SAM" id="MobiDB-lite"/>
    </source>
</evidence>
<feature type="region of interest" description="Disordered" evidence="2">
    <location>
        <begin position="417"/>
        <end position="462"/>
    </location>
</feature>
<reference evidence="3 5" key="1">
    <citation type="journal article" date="2006" name="Proc. Natl. Acad. Sci. U.S.A.">
        <title>Genome analysis of the smallest free-living eukaryote Ostreococcus tauri unveils many unique features.</title>
        <authorList>
            <person name="Derelle E."/>
            <person name="Ferraz C."/>
            <person name="Rombauts S."/>
            <person name="Rouze P."/>
            <person name="Worden A.Z."/>
            <person name="Robbens S."/>
            <person name="Partensky F."/>
            <person name="Degroeve S."/>
            <person name="Echeynie S."/>
            <person name="Cooke R."/>
            <person name="Saeys Y."/>
            <person name="Wuyts J."/>
            <person name="Jabbari K."/>
            <person name="Bowler C."/>
            <person name="Panaud O."/>
            <person name="Piegu B."/>
            <person name="Ball S.G."/>
            <person name="Ral J.-P."/>
            <person name="Bouget F.-Y."/>
            <person name="Piganeau G."/>
            <person name="De Baets B."/>
            <person name="Picard A."/>
            <person name="Delseny M."/>
            <person name="Demaille J."/>
            <person name="Van de Peer Y."/>
            <person name="Moreau H."/>
        </authorList>
    </citation>
    <scope>NUCLEOTIDE SEQUENCE [LARGE SCALE GENOMIC DNA]</scope>
    <source>
        <strain evidence="3 5">OTTH0595</strain>
    </source>
</reference>
<dbReference type="InParanoid" id="A0A096P8K5"/>
<reference evidence="4" key="3">
    <citation type="submission" date="2017-04" db="EMBL/GenBank/DDBJ databases">
        <title>Population genomics of picophytoplankton unveils novel chromosome hypervariability.</title>
        <authorList>
            <consortium name="DOE Joint Genome Institute"/>
            <person name="Blanc-Mathieu R."/>
            <person name="Krasovec M."/>
            <person name="Hebrard M."/>
            <person name="Yau S."/>
            <person name="Desgranges E."/>
            <person name="Martin J."/>
            <person name="Schackwitz W."/>
            <person name="Kuo A."/>
            <person name="Salin G."/>
            <person name="Donnadieu C."/>
            <person name="Desdevises Y."/>
            <person name="Sanchez-Ferandin S."/>
            <person name="Moreau H."/>
            <person name="Rivals E."/>
            <person name="Grigoriev I.V."/>
            <person name="Grimsley N."/>
            <person name="Eyre-Walker A."/>
            <person name="Piganeau G."/>
        </authorList>
    </citation>
    <scope>NUCLEOTIDE SEQUENCE [LARGE SCALE GENOMIC DNA]</scope>
    <source>
        <strain evidence="4">RCC 1115</strain>
    </source>
</reference>
<gene>
    <name evidence="4" type="ORF">BE221DRAFT_193674</name>
    <name evidence="3" type="ORF">OT_ostta16g00760</name>
</gene>
<evidence type="ECO:0000313" key="4">
    <source>
        <dbReference type="EMBL" id="OUS44233.1"/>
    </source>
</evidence>
<dbReference type="Proteomes" id="UP000009170">
    <property type="component" value="Unassembled WGS sequence"/>
</dbReference>
<dbReference type="EMBL" id="KZ155825">
    <property type="protein sequence ID" value="OUS44233.1"/>
    <property type="molecule type" value="Genomic_DNA"/>
</dbReference>
<organism evidence="3 5">
    <name type="scientific">Ostreococcus tauri</name>
    <name type="common">Marine green alga</name>
    <dbReference type="NCBI Taxonomy" id="70448"/>
    <lineage>
        <taxon>Eukaryota</taxon>
        <taxon>Viridiplantae</taxon>
        <taxon>Chlorophyta</taxon>
        <taxon>Mamiellophyceae</taxon>
        <taxon>Mamiellales</taxon>
        <taxon>Bathycoccaceae</taxon>
        <taxon>Ostreococcus</taxon>
    </lineage>
</organism>
<accession>A0A096P8K5</accession>
<dbReference type="Gene3D" id="1.10.8.10">
    <property type="entry name" value="DNA helicase RuvA subunit, C-terminal domain"/>
    <property type="match status" value="1"/>
</dbReference>
<sequence>MDDDVVADATSGAWCSTSVITASMWGVARTRGTCARTVEDGRTRAALAALAAARRDGRRATLESSIARWRSACARRVGNERAVVAMRRRWAFGVKRRYFERWRAQTPSARRGGREWGTNRFGVVDDGEMDEEFPVDYRAELEIRLSQISRLEEALREAKERERNERERNEQPNAEAQMKKFREHLQNMQREMEGVKRERDAYRKKWETSVGPAAEKAAADRRANQRTMATQTVFAEEDRVEAQKELVEKAKKSQIRAAEEKWMEQARLFEQKFERQMQVASEYEIKLREERARLTRSEAQYEARLEELTAKHAETEAELLALRGSLGVSASGGGSFGDFSRERFAQYAKIGAGTAAAQSFPNVSPLRSPSPEVPETFASPTLKLGDLAIQDTPGAGSKVVEDDDAYQSAKKFTFADFSSEDEDEVERENEEFAPPADDRLTRTTSPSIPLHPSPPPQTSAFTKKPLRLTVAVAKLVVLGHSQRDAIEALKHVDNNDVHAAVAWLARRHRA</sequence>
<dbReference type="InterPro" id="IPR009060">
    <property type="entry name" value="UBA-like_sf"/>
</dbReference>
<evidence type="ECO:0000313" key="3">
    <source>
        <dbReference type="EMBL" id="CEG00299.1"/>
    </source>
</evidence>
<proteinExistence type="predicted"/>
<feature type="compositionally biased region" description="Acidic residues" evidence="2">
    <location>
        <begin position="418"/>
        <end position="431"/>
    </location>
</feature>
<keyword evidence="1" id="KW-0175">Coiled coil</keyword>